<evidence type="ECO:0000256" key="7">
    <source>
        <dbReference type="ARBA" id="ARBA00022980"/>
    </source>
</evidence>
<comment type="similarity">
    <text evidence="1 10 11">Belongs to the universal ribosomal protein uL1 family.</text>
</comment>
<sequence>MATVSKRMKHLGEIAGKIGVVDLPAAVTSLKGMESKLPKGVKPCKFDQTVTISVRLGVDPRQADQIVRGSIVFPHGIGKSKRVLVFAQGDNVKIAQEAGAEFVGGKELADKIKEGWVDFDVAIATPDMMGVVGPLGRVLGPRGLMPSPRAGTVTADVAAAVKEYRAGKVEFRVDDGGNVHCVVGKMSFNEQQLIENVEAFLKYIRSLKPATSKGQYIRNIVIVGSMTPAVYVTAV</sequence>
<keyword evidence="8 10" id="KW-0687">Ribonucleoprotein</keyword>
<dbReference type="Pfam" id="PF00687">
    <property type="entry name" value="Ribosomal_L1"/>
    <property type="match status" value="1"/>
</dbReference>
<protein>
    <recommendedName>
        <fullName evidence="9 10">Large ribosomal subunit protein uL1</fullName>
    </recommendedName>
</protein>
<dbReference type="Gene3D" id="3.40.50.790">
    <property type="match status" value="1"/>
</dbReference>
<dbReference type="GO" id="GO:0006417">
    <property type="term" value="P:regulation of translation"/>
    <property type="evidence" value="ECO:0007669"/>
    <property type="project" value="UniProtKB-KW"/>
</dbReference>
<comment type="subunit">
    <text evidence="10">Part of the 50S ribosomal subunit.</text>
</comment>
<dbReference type="InterPro" id="IPR023674">
    <property type="entry name" value="Ribosomal_uL1-like"/>
</dbReference>
<evidence type="ECO:0000256" key="8">
    <source>
        <dbReference type="ARBA" id="ARBA00023274"/>
    </source>
</evidence>
<evidence type="ECO:0000256" key="9">
    <source>
        <dbReference type="ARBA" id="ARBA00035241"/>
    </source>
</evidence>
<dbReference type="HAMAP" id="MF_01318_B">
    <property type="entry name" value="Ribosomal_uL1_B"/>
    <property type="match status" value="1"/>
</dbReference>
<comment type="caution">
    <text evidence="12">The sequence shown here is derived from an EMBL/GenBank/DDBJ whole genome shotgun (WGS) entry which is preliminary data.</text>
</comment>
<evidence type="ECO:0000313" key="13">
    <source>
        <dbReference type="Proteomes" id="UP000094828"/>
    </source>
</evidence>
<evidence type="ECO:0000256" key="10">
    <source>
        <dbReference type="HAMAP-Rule" id="MF_01318"/>
    </source>
</evidence>
<dbReference type="NCBIfam" id="TIGR01169">
    <property type="entry name" value="rplA_bact"/>
    <property type="match status" value="1"/>
</dbReference>
<evidence type="ECO:0000256" key="3">
    <source>
        <dbReference type="ARBA" id="ARBA00022555"/>
    </source>
</evidence>
<dbReference type="PANTHER" id="PTHR36427">
    <property type="entry name" value="54S RIBOSOMAL PROTEIN L1, MITOCHONDRIAL"/>
    <property type="match status" value="1"/>
</dbReference>
<dbReference type="GO" id="GO:0003735">
    <property type="term" value="F:structural constituent of ribosome"/>
    <property type="evidence" value="ECO:0007669"/>
    <property type="project" value="InterPro"/>
</dbReference>
<keyword evidence="13" id="KW-1185">Reference proteome</keyword>
<dbReference type="PANTHER" id="PTHR36427:SF3">
    <property type="entry name" value="LARGE RIBOSOMAL SUBUNIT PROTEIN UL1M"/>
    <property type="match status" value="1"/>
</dbReference>
<dbReference type="SUPFAM" id="SSF56808">
    <property type="entry name" value="Ribosomal protein L1"/>
    <property type="match status" value="1"/>
</dbReference>
<dbReference type="InterPro" id="IPR005878">
    <property type="entry name" value="Ribosom_uL1_bac-type"/>
</dbReference>
<keyword evidence="6 10" id="KW-0694">RNA-binding</keyword>
<dbReference type="PIRSF" id="PIRSF002155">
    <property type="entry name" value="Ribosomal_L1"/>
    <property type="match status" value="1"/>
</dbReference>
<keyword evidence="5 10" id="KW-0810">Translation regulation</keyword>
<dbReference type="GO" id="GO:0000049">
    <property type="term" value="F:tRNA binding"/>
    <property type="evidence" value="ECO:0007669"/>
    <property type="project" value="UniProtKB-KW"/>
</dbReference>
<accession>A0A1C3EAV2</accession>
<dbReference type="GO" id="GO:0015934">
    <property type="term" value="C:large ribosomal subunit"/>
    <property type="evidence" value="ECO:0007669"/>
    <property type="project" value="InterPro"/>
</dbReference>
<keyword evidence="4 10" id="KW-0699">rRNA-binding</keyword>
<dbReference type="AlphaFoldDB" id="A0A1C3EAV2"/>
<dbReference type="InterPro" id="IPR002143">
    <property type="entry name" value="Ribosomal_uL1"/>
</dbReference>
<dbReference type="InterPro" id="IPR023673">
    <property type="entry name" value="Ribosomal_uL1_CS"/>
</dbReference>
<comment type="function">
    <text evidence="10">Protein L1 is also a translational repressor protein, it controls the translation of the L11 operon by binding to its mRNA.</text>
</comment>
<keyword evidence="3 10" id="KW-0820">tRNA-binding</keyword>
<dbReference type="FunFam" id="3.40.50.790:FF:000001">
    <property type="entry name" value="50S ribosomal protein L1"/>
    <property type="match status" value="1"/>
</dbReference>
<dbReference type="InterPro" id="IPR016095">
    <property type="entry name" value="Ribosomal_uL1_3-a/b-sand"/>
</dbReference>
<dbReference type="GO" id="GO:0006412">
    <property type="term" value="P:translation"/>
    <property type="evidence" value="ECO:0007669"/>
    <property type="project" value="UniProtKB-UniRule"/>
</dbReference>
<proteinExistence type="inferred from homology"/>
<dbReference type="GO" id="GO:0019843">
    <property type="term" value="F:rRNA binding"/>
    <property type="evidence" value="ECO:0007669"/>
    <property type="project" value="UniProtKB-UniRule"/>
</dbReference>
<dbReference type="Gene3D" id="3.30.190.20">
    <property type="match status" value="1"/>
</dbReference>
<dbReference type="STRING" id="1841610.A6X21_00405"/>
<dbReference type="Proteomes" id="UP000094828">
    <property type="component" value="Unassembled WGS sequence"/>
</dbReference>
<evidence type="ECO:0000313" key="12">
    <source>
        <dbReference type="EMBL" id="ODA30375.1"/>
    </source>
</evidence>
<evidence type="ECO:0000256" key="4">
    <source>
        <dbReference type="ARBA" id="ARBA00022730"/>
    </source>
</evidence>
<evidence type="ECO:0000256" key="5">
    <source>
        <dbReference type="ARBA" id="ARBA00022845"/>
    </source>
</evidence>
<dbReference type="CDD" id="cd00403">
    <property type="entry name" value="Ribosomal_L1"/>
    <property type="match status" value="1"/>
</dbReference>
<evidence type="ECO:0000256" key="1">
    <source>
        <dbReference type="ARBA" id="ARBA00010531"/>
    </source>
</evidence>
<evidence type="ECO:0000256" key="11">
    <source>
        <dbReference type="RuleBase" id="RU000659"/>
    </source>
</evidence>
<reference evidence="12 13" key="1">
    <citation type="submission" date="2016-05" db="EMBL/GenBank/DDBJ databases">
        <title>Genomic and physiological characterization of Planctopirus sp. isolated from fresh water lake.</title>
        <authorList>
            <person name="Subhash Y."/>
            <person name="Ramana C."/>
        </authorList>
    </citation>
    <scope>NUCLEOTIDE SEQUENCE [LARGE SCALE GENOMIC DNA]</scope>
    <source>
        <strain evidence="12 13">JC280</strain>
    </source>
</reference>
<dbReference type="OrthoDB" id="9803740at2"/>
<name>A0A1C3EAV2_9PLAN</name>
<dbReference type="InterPro" id="IPR028364">
    <property type="entry name" value="Ribosomal_uL1/biogenesis"/>
</dbReference>
<keyword evidence="7 10" id="KW-0689">Ribosomal protein</keyword>
<organism evidence="12 13">
    <name type="scientific">Planctopirus hydrillae</name>
    <dbReference type="NCBI Taxonomy" id="1841610"/>
    <lineage>
        <taxon>Bacteria</taxon>
        <taxon>Pseudomonadati</taxon>
        <taxon>Planctomycetota</taxon>
        <taxon>Planctomycetia</taxon>
        <taxon>Planctomycetales</taxon>
        <taxon>Planctomycetaceae</taxon>
        <taxon>Planctopirus</taxon>
    </lineage>
</organism>
<comment type="function">
    <text evidence="10">Binds directly to 23S rRNA. The L1 stalk is quite mobile in the ribosome, and is involved in E site tRNA release.</text>
</comment>
<evidence type="ECO:0000256" key="2">
    <source>
        <dbReference type="ARBA" id="ARBA00022491"/>
    </source>
</evidence>
<dbReference type="PROSITE" id="PS01199">
    <property type="entry name" value="RIBOSOMAL_L1"/>
    <property type="match status" value="1"/>
</dbReference>
<evidence type="ECO:0000256" key="6">
    <source>
        <dbReference type="ARBA" id="ARBA00022884"/>
    </source>
</evidence>
<gene>
    <name evidence="10" type="primary">rplA</name>
    <name evidence="12" type="ORF">A6X21_00405</name>
</gene>
<dbReference type="EMBL" id="LYDR01000110">
    <property type="protein sequence ID" value="ODA30375.1"/>
    <property type="molecule type" value="Genomic_DNA"/>
</dbReference>
<keyword evidence="2 10" id="KW-0678">Repressor</keyword>